<dbReference type="AlphaFoldDB" id="A0A0L0UQ92"/>
<comment type="caution">
    <text evidence="2">The sequence shown here is derived from an EMBL/GenBank/DDBJ whole genome shotgun (WGS) entry which is preliminary data.</text>
</comment>
<dbReference type="PANTHER" id="PTHR31912:SF34">
    <property type="entry name" value="NOTOCHORD-RELATED PROTEIN"/>
    <property type="match status" value="1"/>
</dbReference>
<feature type="compositionally biased region" description="Polar residues" evidence="1">
    <location>
        <begin position="111"/>
        <end position="132"/>
    </location>
</feature>
<dbReference type="EMBL" id="AJIL01000447">
    <property type="protein sequence ID" value="KNE89203.1"/>
    <property type="molecule type" value="Genomic_DNA"/>
</dbReference>
<name>A0A0L0UQ92_9BASI</name>
<reference evidence="3" key="1">
    <citation type="submission" date="2014-03" db="EMBL/GenBank/DDBJ databases">
        <title>The Genome Sequence of Puccinia striiformis f. sp. tritici PST-78.</title>
        <authorList>
            <consortium name="The Broad Institute Genome Sequencing Platform"/>
            <person name="Cuomo C."/>
            <person name="Hulbert S."/>
            <person name="Chen X."/>
            <person name="Walker B."/>
            <person name="Young S.K."/>
            <person name="Zeng Q."/>
            <person name="Gargeya S."/>
            <person name="Fitzgerald M."/>
            <person name="Haas B."/>
            <person name="Abouelleil A."/>
            <person name="Alvarado L."/>
            <person name="Arachchi H.M."/>
            <person name="Berlin A.M."/>
            <person name="Chapman S.B."/>
            <person name="Goldberg J."/>
            <person name="Griggs A."/>
            <person name="Gujja S."/>
            <person name="Hansen M."/>
            <person name="Howarth C."/>
            <person name="Imamovic A."/>
            <person name="Larimer J."/>
            <person name="McCowan C."/>
            <person name="Montmayeur A."/>
            <person name="Murphy C."/>
            <person name="Neiman D."/>
            <person name="Pearson M."/>
            <person name="Priest M."/>
            <person name="Roberts A."/>
            <person name="Saif S."/>
            <person name="Shea T."/>
            <person name="Sisk P."/>
            <person name="Sykes S."/>
            <person name="Wortman J."/>
            <person name="Nusbaum C."/>
            <person name="Birren B."/>
        </authorList>
    </citation>
    <scope>NUCLEOTIDE SEQUENCE [LARGE SCALE GENOMIC DNA]</scope>
    <source>
        <strain evidence="3">race PST-78</strain>
    </source>
</reference>
<evidence type="ECO:0000256" key="1">
    <source>
        <dbReference type="SAM" id="MobiDB-lite"/>
    </source>
</evidence>
<feature type="compositionally biased region" description="Acidic residues" evidence="1">
    <location>
        <begin position="63"/>
        <end position="73"/>
    </location>
</feature>
<protein>
    <recommendedName>
        <fullName evidence="4">C2H2-type domain-containing protein</fullName>
    </recommendedName>
</protein>
<feature type="compositionally biased region" description="Acidic residues" evidence="1">
    <location>
        <begin position="88"/>
        <end position="99"/>
    </location>
</feature>
<evidence type="ECO:0000313" key="2">
    <source>
        <dbReference type="EMBL" id="KNE89203.1"/>
    </source>
</evidence>
<feature type="non-terminal residue" evidence="2">
    <location>
        <position position="1"/>
    </location>
</feature>
<evidence type="ECO:0000313" key="3">
    <source>
        <dbReference type="Proteomes" id="UP000054564"/>
    </source>
</evidence>
<accession>A0A0L0UQ92</accession>
<dbReference type="OrthoDB" id="2506088at2759"/>
<gene>
    <name evidence="2" type="ORF">PSTG_17337</name>
</gene>
<feature type="region of interest" description="Disordered" evidence="1">
    <location>
        <begin position="47"/>
        <end position="139"/>
    </location>
</feature>
<dbReference type="STRING" id="1165861.A0A0L0UQ92"/>
<organism evidence="2 3">
    <name type="scientific">Puccinia striiformis f. sp. tritici PST-78</name>
    <dbReference type="NCBI Taxonomy" id="1165861"/>
    <lineage>
        <taxon>Eukaryota</taxon>
        <taxon>Fungi</taxon>
        <taxon>Dikarya</taxon>
        <taxon>Basidiomycota</taxon>
        <taxon>Pucciniomycotina</taxon>
        <taxon>Pucciniomycetes</taxon>
        <taxon>Pucciniales</taxon>
        <taxon>Pucciniaceae</taxon>
        <taxon>Puccinia</taxon>
    </lineage>
</organism>
<proteinExistence type="predicted"/>
<keyword evidence="3" id="KW-1185">Reference proteome</keyword>
<dbReference type="PANTHER" id="PTHR31912">
    <property type="entry name" value="IP13529P"/>
    <property type="match status" value="1"/>
</dbReference>
<evidence type="ECO:0008006" key="4">
    <source>
        <dbReference type="Google" id="ProtNLM"/>
    </source>
</evidence>
<sequence>PCLKGSFNKHRTSVRHQDKLKQLNFLSEVAQRNRQDNLNHSYNRRAASEVADDNSSVGQNAESDSEDEGEDVGMDPADWGYPLHFDHDEEDREEEEDEGPGMHFWDWHWGNETSANNEEPPTLDHNQSNTQPGPHRSRRIPANAPWYLFPTKEELAYPLIVNHMEFVPHDPQGHNIHSLHQSTKWREDLTRNLRVPMVTDGGKHFYIYEPVGLVPRQGDSAIVVPIFFFKQGGKLYSKCIKPKYITPRLSFGEGTFPGEISYPNPWRICAQNRVIRNVPITLYADDTSGNQSKRWNKHVSYCFTLSGLSPKLTNMEYNCHFIATSNQAGPLEIAEPIIAELNELATHGSIAYDAQLGQEVLFMVIPLCFLADSPMAAEITNTPNPGTSNNPCRVCHLQCPQGEEKSTLKYLQDFFGQPNNDMPQERHWPSPIANTKNLWICSQTKTQKEFEQKLQLYGFKDRITFELIARKHGRMDERLRRIQLASFSPNRLYNPFLYLLAFDGCQDTAVEILHVMLLGVVKYLWKDFMGQLKPAQLHEIEARWAAFQINGLNVAPIQAKYMIAHYKSFVGKEF</sequence>
<dbReference type="Proteomes" id="UP000054564">
    <property type="component" value="Unassembled WGS sequence"/>
</dbReference>